<dbReference type="STRING" id="1770053.SAMN05216551_11560"/>
<dbReference type="InterPro" id="IPR013249">
    <property type="entry name" value="RNA_pol_sigma70_r4_t2"/>
</dbReference>
<proteinExistence type="inferred from homology"/>
<reference evidence="8" key="1">
    <citation type="submission" date="2016-09" db="EMBL/GenBank/DDBJ databases">
        <authorList>
            <person name="Varghese N."/>
            <person name="Submissions S."/>
        </authorList>
    </citation>
    <scope>NUCLEOTIDE SEQUENCE [LARGE SCALE GENOMIC DNA]</scope>
    <source>
        <strain evidence="8">JS23</strain>
    </source>
</reference>
<evidence type="ECO:0000313" key="8">
    <source>
        <dbReference type="Proteomes" id="UP000243719"/>
    </source>
</evidence>
<evidence type="ECO:0000256" key="2">
    <source>
        <dbReference type="ARBA" id="ARBA00023015"/>
    </source>
</evidence>
<dbReference type="GO" id="GO:0003677">
    <property type="term" value="F:DNA binding"/>
    <property type="evidence" value="ECO:0007669"/>
    <property type="project" value="InterPro"/>
</dbReference>
<sequence>MNSSLFRTDALHTLYSDHHGWLLQWLNRRLGNLGDAADLAHDTFIRVMTGQRQPTPEQSRAFLTQVAKGLVVDLHRRRLLEHAYYESLQALPEACVPSHETQMMLLQTLVAIDRALDALPPRVRETFCLSQFDGLKYSEIAARLGISLGAVRKYMFQALQACHAALDEVPAA</sequence>
<dbReference type="InterPro" id="IPR013324">
    <property type="entry name" value="RNA_pol_sigma_r3/r4-like"/>
</dbReference>
<keyword evidence="3" id="KW-0731">Sigma factor</keyword>
<dbReference type="Proteomes" id="UP000243719">
    <property type="component" value="Unassembled WGS sequence"/>
</dbReference>
<dbReference type="InterPro" id="IPR007627">
    <property type="entry name" value="RNA_pol_sigma70_r2"/>
</dbReference>
<name>A0A1H2PV51_9BURK</name>
<evidence type="ECO:0000256" key="1">
    <source>
        <dbReference type="ARBA" id="ARBA00010641"/>
    </source>
</evidence>
<comment type="similarity">
    <text evidence="1">Belongs to the sigma-70 factor family. ECF subfamily.</text>
</comment>
<organism evidence="7 8">
    <name type="scientific">Chitinasiproducens palmae</name>
    <dbReference type="NCBI Taxonomy" id="1770053"/>
    <lineage>
        <taxon>Bacteria</taxon>
        <taxon>Pseudomonadati</taxon>
        <taxon>Pseudomonadota</taxon>
        <taxon>Betaproteobacteria</taxon>
        <taxon>Burkholderiales</taxon>
        <taxon>Burkholderiaceae</taxon>
        <taxon>Chitinasiproducens</taxon>
    </lineage>
</organism>
<dbReference type="CDD" id="cd06171">
    <property type="entry name" value="Sigma70_r4"/>
    <property type="match status" value="1"/>
</dbReference>
<accession>A0A1H2PV51</accession>
<evidence type="ECO:0000313" key="7">
    <source>
        <dbReference type="EMBL" id="SDV51140.1"/>
    </source>
</evidence>
<dbReference type="PANTHER" id="PTHR43133">
    <property type="entry name" value="RNA POLYMERASE ECF-TYPE SIGMA FACTO"/>
    <property type="match status" value="1"/>
</dbReference>
<dbReference type="RefSeq" id="WP_091912582.1">
    <property type="nucleotide sequence ID" value="NZ_FNLO01000015.1"/>
</dbReference>
<dbReference type="SUPFAM" id="SSF88946">
    <property type="entry name" value="Sigma2 domain of RNA polymerase sigma factors"/>
    <property type="match status" value="1"/>
</dbReference>
<dbReference type="InterPro" id="IPR013325">
    <property type="entry name" value="RNA_pol_sigma_r2"/>
</dbReference>
<dbReference type="InterPro" id="IPR036388">
    <property type="entry name" value="WH-like_DNA-bd_sf"/>
</dbReference>
<dbReference type="PANTHER" id="PTHR43133:SF63">
    <property type="entry name" value="RNA POLYMERASE SIGMA FACTOR FECI-RELATED"/>
    <property type="match status" value="1"/>
</dbReference>
<dbReference type="SUPFAM" id="SSF88659">
    <property type="entry name" value="Sigma3 and sigma4 domains of RNA polymerase sigma factors"/>
    <property type="match status" value="1"/>
</dbReference>
<feature type="domain" description="RNA polymerase sigma factor 70 region 4 type 2" evidence="6">
    <location>
        <begin position="110"/>
        <end position="162"/>
    </location>
</feature>
<evidence type="ECO:0000256" key="3">
    <source>
        <dbReference type="ARBA" id="ARBA00023082"/>
    </source>
</evidence>
<dbReference type="Gene3D" id="1.10.1740.10">
    <property type="match status" value="1"/>
</dbReference>
<dbReference type="OrthoDB" id="8654550at2"/>
<dbReference type="InterPro" id="IPR014284">
    <property type="entry name" value="RNA_pol_sigma-70_dom"/>
</dbReference>
<keyword evidence="2" id="KW-0805">Transcription regulation</keyword>
<evidence type="ECO:0000259" key="5">
    <source>
        <dbReference type="Pfam" id="PF04542"/>
    </source>
</evidence>
<dbReference type="InterPro" id="IPR039425">
    <property type="entry name" value="RNA_pol_sigma-70-like"/>
</dbReference>
<dbReference type="Pfam" id="PF08281">
    <property type="entry name" value="Sigma70_r4_2"/>
    <property type="match status" value="1"/>
</dbReference>
<protein>
    <submittedName>
        <fullName evidence="7">RNA polymerase sigma-70 factor, ECF subfamily</fullName>
    </submittedName>
</protein>
<dbReference type="GO" id="GO:0006352">
    <property type="term" value="P:DNA-templated transcription initiation"/>
    <property type="evidence" value="ECO:0007669"/>
    <property type="project" value="InterPro"/>
</dbReference>
<feature type="domain" description="RNA polymerase sigma-70 region 2" evidence="5">
    <location>
        <begin position="14"/>
        <end position="78"/>
    </location>
</feature>
<dbReference type="NCBIfam" id="TIGR02937">
    <property type="entry name" value="sigma70-ECF"/>
    <property type="match status" value="1"/>
</dbReference>
<dbReference type="Gene3D" id="1.10.10.10">
    <property type="entry name" value="Winged helix-like DNA-binding domain superfamily/Winged helix DNA-binding domain"/>
    <property type="match status" value="1"/>
</dbReference>
<dbReference type="EMBL" id="FNLO01000015">
    <property type="protein sequence ID" value="SDV51140.1"/>
    <property type="molecule type" value="Genomic_DNA"/>
</dbReference>
<dbReference type="AlphaFoldDB" id="A0A1H2PV51"/>
<keyword evidence="4" id="KW-0804">Transcription</keyword>
<evidence type="ECO:0000259" key="6">
    <source>
        <dbReference type="Pfam" id="PF08281"/>
    </source>
</evidence>
<gene>
    <name evidence="7" type="ORF">SAMN05216551_11560</name>
</gene>
<keyword evidence="8" id="KW-1185">Reference proteome</keyword>
<dbReference type="GO" id="GO:0016987">
    <property type="term" value="F:sigma factor activity"/>
    <property type="evidence" value="ECO:0007669"/>
    <property type="project" value="UniProtKB-KW"/>
</dbReference>
<evidence type="ECO:0000256" key="4">
    <source>
        <dbReference type="ARBA" id="ARBA00023163"/>
    </source>
</evidence>
<dbReference type="Pfam" id="PF04542">
    <property type="entry name" value="Sigma70_r2"/>
    <property type="match status" value="1"/>
</dbReference>